<comment type="pathway">
    <text evidence="2">Cell wall biogenesis; peptidoglycan biosynthesis.</text>
</comment>
<sequence>MGGLKISIYSKFKKYIKITFILFFLNFENITIESESKIYISAKSAVLICADSGDIVWEKNPHMHLPMASTTKIMTSIISLQHIEANGNQSIEIKQDMINVEGSSMGLKVGDVLNLLQLVIGMMLPSGNDAANTAAICISGNKDEFVNLMNSKAEDIGMKDTCFFTPSGLDHGDHHSSAYDMAILGAYAMKNKKFAEIVQKRKETIFLNNVLWNNHRRLFLRNHNKLLNIYEYCLGIKTGYTKRAGRCLVSYAKKDNVELVATTLDAPNDWMDHIMLYEYGFKNVINKKFDEKKMRINVKVVGGTLENLSCIVSTSFSKNFKLDIKDSEISKKIILPEKIGAPVTKGQLIGKIIYYHDDNVIGENLITASSNIPKSKKANFWRKIKESLTNFWYKITNFWYKIKIF</sequence>
<evidence type="ECO:0000256" key="10">
    <source>
        <dbReference type="ARBA" id="ARBA00022984"/>
    </source>
</evidence>
<evidence type="ECO:0000256" key="2">
    <source>
        <dbReference type="ARBA" id="ARBA00004752"/>
    </source>
</evidence>
<name>A0AA48KWP3_9FIRM</name>
<feature type="domain" description="Peptidase S11 D-Ala-D-Ala carboxypeptidase A C-terminal" evidence="17">
    <location>
        <begin position="297"/>
        <end position="373"/>
    </location>
</feature>
<evidence type="ECO:0000259" key="17">
    <source>
        <dbReference type="Pfam" id="PF07943"/>
    </source>
</evidence>
<evidence type="ECO:0000256" key="7">
    <source>
        <dbReference type="ARBA" id="ARBA00022729"/>
    </source>
</evidence>
<dbReference type="Pfam" id="PF00768">
    <property type="entry name" value="Peptidase_S11"/>
    <property type="match status" value="1"/>
</dbReference>
<feature type="domain" description="Peptidase S11 D-alanyl-D-alanine carboxypeptidase A N-terminal" evidence="16">
    <location>
        <begin position="35"/>
        <end position="267"/>
    </location>
</feature>
<evidence type="ECO:0000256" key="6">
    <source>
        <dbReference type="ARBA" id="ARBA00022670"/>
    </source>
</evidence>
<evidence type="ECO:0000256" key="13">
    <source>
        <dbReference type="PIRSR" id="PIRSR618044-1"/>
    </source>
</evidence>
<dbReference type="GO" id="GO:0008360">
    <property type="term" value="P:regulation of cell shape"/>
    <property type="evidence" value="ECO:0007669"/>
    <property type="project" value="UniProtKB-KW"/>
</dbReference>
<comment type="similarity">
    <text evidence="3 15">Belongs to the peptidase S11 family.</text>
</comment>
<feature type="binding site" evidence="14">
    <location>
        <position position="237"/>
    </location>
    <ligand>
        <name>substrate</name>
    </ligand>
</feature>
<dbReference type="GO" id="GO:0009252">
    <property type="term" value="P:peptidoglycan biosynthetic process"/>
    <property type="evidence" value="ECO:0007669"/>
    <property type="project" value="UniProtKB-KW"/>
</dbReference>
<protein>
    <recommendedName>
        <fullName evidence="4">serine-type D-Ala-D-Ala carboxypeptidase</fullName>
        <ecNumber evidence="4">3.4.16.4</ecNumber>
    </recommendedName>
</protein>
<evidence type="ECO:0000256" key="1">
    <source>
        <dbReference type="ARBA" id="ARBA00003217"/>
    </source>
</evidence>
<dbReference type="InterPro" id="IPR018044">
    <property type="entry name" value="Peptidase_S11"/>
</dbReference>
<evidence type="ECO:0000256" key="11">
    <source>
        <dbReference type="ARBA" id="ARBA00023316"/>
    </source>
</evidence>
<keyword evidence="10" id="KW-0573">Peptidoglycan synthesis</keyword>
<evidence type="ECO:0000259" key="16">
    <source>
        <dbReference type="Pfam" id="PF00768"/>
    </source>
</evidence>
<organism evidence="18">
    <name type="scientific">Candidatus Improbicoccus pseudotrichonymphae</name>
    <dbReference type="NCBI Taxonomy" id="3033792"/>
    <lineage>
        <taxon>Bacteria</taxon>
        <taxon>Bacillati</taxon>
        <taxon>Bacillota</taxon>
        <taxon>Clostridia</taxon>
        <taxon>Candidatus Improbicoccus</taxon>
    </lineage>
</organism>
<proteinExistence type="inferred from homology"/>
<dbReference type="InterPro" id="IPR015956">
    <property type="entry name" value="Peniciliin-bd_prot_C_sf"/>
</dbReference>
<dbReference type="Proteomes" id="UP001337580">
    <property type="component" value="Chromosome"/>
</dbReference>
<keyword evidence="7" id="KW-0732">Signal</keyword>
<evidence type="ECO:0000256" key="14">
    <source>
        <dbReference type="PIRSR" id="PIRSR618044-2"/>
    </source>
</evidence>
<comment type="catalytic activity">
    <reaction evidence="12">
        <text>Preferential cleavage: (Ac)2-L-Lys-D-Ala-|-D-Ala. Also transpeptidation of peptidyl-alanyl moieties that are N-acyl substituents of D-alanine.</text>
        <dbReference type="EC" id="3.4.16.4"/>
    </reaction>
</comment>
<accession>A0AA48KWP3</accession>
<evidence type="ECO:0000313" key="18">
    <source>
        <dbReference type="EMBL" id="BED91543.1"/>
    </source>
</evidence>
<dbReference type="PANTHER" id="PTHR21581">
    <property type="entry name" value="D-ALANYL-D-ALANINE CARBOXYPEPTIDASE"/>
    <property type="match status" value="1"/>
</dbReference>
<keyword evidence="6" id="KW-0645">Protease</keyword>
<dbReference type="KEGG" id="ips:CfP315_0031"/>
<dbReference type="InterPro" id="IPR001967">
    <property type="entry name" value="Peptidase_S11_N"/>
</dbReference>
<dbReference type="Pfam" id="PF07943">
    <property type="entry name" value="PBP5_C"/>
    <property type="match status" value="1"/>
</dbReference>
<dbReference type="GO" id="GO:0071555">
    <property type="term" value="P:cell wall organization"/>
    <property type="evidence" value="ECO:0007669"/>
    <property type="project" value="UniProtKB-KW"/>
</dbReference>
<dbReference type="InterPro" id="IPR037167">
    <property type="entry name" value="Peptidase_S11_C_sf"/>
</dbReference>
<dbReference type="EMBL" id="AP027924">
    <property type="protein sequence ID" value="BED91543.1"/>
    <property type="molecule type" value="Genomic_DNA"/>
</dbReference>
<keyword evidence="9" id="KW-0133">Cell shape</keyword>
<gene>
    <name evidence="18" type="ORF">CfP315_0031</name>
</gene>
<evidence type="ECO:0000256" key="15">
    <source>
        <dbReference type="RuleBase" id="RU004016"/>
    </source>
</evidence>
<evidence type="ECO:0000256" key="3">
    <source>
        <dbReference type="ARBA" id="ARBA00007164"/>
    </source>
</evidence>
<dbReference type="AlphaFoldDB" id="A0AA48KWP3"/>
<keyword evidence="5 18" id="KW-0121">Carboxypeptidase</keyword>
<dbReference type="GO" id="GO:0006508">
    <property type="term" value="P:proteolysis"/>
    <property type="evidence" value="ECO:0007669"/>
    <property type="project" value="UniProtKB-KW"/>
</dbReference>
<dbReference type="SUPFAM" id="SSF69189">
    <property type="entry name" value="Penicillin-binding protein associated domain"/>
    <property type="match status" value="1"/>
</dbReference>
<evidence type="ECO:0000256" key="5">
    <source>
        <dbReference type="ARBA" id="ARBA00022645"/>
    </source>
</evidence>
<dbReference type="GO" id="GO:0009002">
    <property type="term" value="F:serine-type D-Ala-D-Ala carboxypeptidase activity"/>
    <property type="evidence" value="ECO:0007669"/>
    <property type="project" value="UniProtKB-EC"/>
</dbReference>
<dbReference type="PANTHER" id="PTHR21581:SF33">
    <property type="entry name" value="D-ALANYL-D-ALANINE CARBOXYPEPTIDASE DACB"/>
    <property type="match status" value="1"/>
</dbReference>
<evidence type="ECO:0000256" key="4">
    <source>
        <dbReference type="ARBA" id="ARBA00012448"/>
    </source>
</evidence>
<dbReference type="InterPro" id="IPR012907">
    <property type="entry name" value="Peptidase_S11_C"/>
</dbReference>
<feature type="active site" description="Acyl-ester intermediate" evidence="13">
    <location>
        <position position="69"/>
    </location>
</feature>
<dbReference type="Gene3D" id="2.60.410.10">
    <property type="entry name" value="D-Ala-D-Ala carboxypeptidase, C-terminal domain"/>
    <property type="match status" value="1"/>
</dbReference>
<keyword evidence="11" id="KW-0961">Cell wall biogenesis/degradation</keyword>
<dbReference type="PRINTS" id="PR00725">
    <property type="entry name" value="DADACBPTASE1"/>
</dbReference>
<dbReference type="Gene3D" id="3.40.710.10">
    <property type="entry name" value="DD-peptidase/beta-lactamase superfamily"/>
    <property type="match status" value="1"/>
</dbReference>
<keyword evidence="8" id="KW-0378">Hydrolase</keyword>
<dbReference type="EC" id="3.4.16.4" evidence="4"/>
<feature type="active site" evidence="13">
    <location>
        <position position="126"/>
    </location>
</feature>
<dbReference type="InterPro" id="IPR012338">
    <property type="entry name" value="Beta-lactam/transpept-like"/>
</dbReference>
<feature type="active site" description="Proton acceptor" evidence="13">
    <location>
        <position position="72"/>
    </location>
</feature>
<evidence type="ECO:0000256" key="9">
    <source>
        <dbReference type="ARBA" id="ARBA00022960"/>
    </source>
</evidence>
<evidence type="ECO:0000256" key="12">
    <source>
        <dbReference type="ARBA" id="ARBA00034000"/>
    </source>
</evidence>
<comment type="function">
    <text evidence="1">Removes C-terminal D-alanyl residues from sugar-peptide cell wall precursors.</text>
</comment>
<dbReference type="SUPFAM" id="SSF56601">
    <property type="entry name" value="beta-lactamase/transpeptidase-like"/>
    <property type="match status" value="1"/>
</dbReference>
<reference evidence="18" key="1">
    <citation type="journal article" date="2023" name="ISME J.">
        <title>Emergence of putative energy parasites within Clostridia revealed by genome analysis of a novel endosymbiotic clade.</title>
        <authorList>
            <person name="Takahashi K."/>
            <person name="Kuwahara H."/>
            <person name="Horikawa Y."/>
            <person name="Izawa K."/>
            <person name="Kato D."/>
            <person name="Inagaki T."/>
            <person name="Yuki M."/>
            <person name="Ohkuma M."/>
            <person name="Hongoh Y."/>
        </authorList>
    </citation>
    <scope>NUCLEOTIDE SEQUENCE</scope>
    <source>
        <strain evidence="18">CfP3-15</strain>
    </source>
</reference>
<evidence type="ECO:0000256" key="8">
    <source>
        <dbReference type="ARBA" id="ARBA00022801"/>
    </source>
</evidence>